<evidence type="ECO:0000313" key="2">
    <source>
        <dbReference type="EMBL" id="GGG81258.1"/>
    </source>
</evidence>
<evidence type="ECO:0000256" key="1">
    <source>
        <dbReference type="SAM" id="Phobius"/>
    </source>
</evidence>
<name>A0A917M6X1_9BACI</name>
<gene>
    <name evidence="2" type="ORF">GCM10011398_28330</name>
</gene>
<dbReference type="Proteomes" id="UP000622860">
    <property type="component" value="Unassembled WGS sequence"/>
</dbReference>
<keyword evidence="1" id="KW-0472">Membrane</keyword>
<keyword evidence="1" id="KW-1133">Transmembrane helix</keyword>
<dbReference type="AlphaFoldDB" id="A0A917M6X1"/>
<sequence length="198" mass="21968">MRKLVNLNTVYVVAAIVAIGTIIIVWASEMSGIWTKGISHVANAVEEYHNAAFPVDGEFTVDIDLSDLESNEGKVLFDDGKNQIFVSKVVRNESDYEVVFRSSGDFSLGGATLVSGIEHVRNSNDLTTDFQAEAQASYMGDTYKLSPSGSSGLDYRDGDEFGFYLYRQDETIDIDLEKESMIEVTVTNLYMNLWAEKS</sequence>
<dbReference type="RefSeq" id="WP_188456038.1">
    <property type="nucleotide sequence ID" value="NZ_BMFR01000013.1"/>
</dbReference>
<feature type="transmembrane region" description="Helical" evidence="1">
    <location>
        <begin position="7"/>
        <end position="27"/>
    </location>
</feature>
<accession>A0A917M6X1</accession>
<organism evidence="2 3">
    <name type="scientific">Virgibacillus oceani</name>
    <dbReference type="NCBI Taxonomy" id="1479511"/>
    <lineage>
        <taxon>Bacteria</taxon>
        <taxon>Bacillati</taxon>
        <taxon>Bacillota</taxon>
        <taxon>Bacilli</taxon>
        <taxon>Bacillales</taxon>
        <taxon>Bacillaceae</taxon>
        <taxon>Virgibacillus</taxon>
    </lineage>
</organism>
<proteinExistence type="predicted"/>
<keyword evidence="1" id="KW-0812">Transmembrane</keyword>
<reference evidence="2" key="2">
    <citation type="submission" date="2020-09" db="EMBL/GenBank/DDBJ databases">
        <authorList>
            <person name="Sun Q."/>
            <person name="Zhou Y."/>
        </authorList>
    </citation>
    <scope>NUCLEOTIDE SEQUENCE</scope>
    <source>
        <strain evidence="2">CGMCC 1.12754</strain>
    </source>
</reference>
<keyword evidence="3" id="KW-1185">Reference proteome</keyword>
<protein>
    <submittedName>
        <fullName evidence="2">Uncharacterized protein</fullName>
    </submittedName>
</protein>
<reference evidence="2" key="1">
    <citation type="journal article" date="2014" name="Int. J. Syst. Evol. Microbiol.">
        <title>Complete genome sequence of Corynebacterium casei LMG S-19264T (=DSM 44701T), isolated from a smear-ripened cheese.</title>
        <authorList>
            <consortium name="US DOE Joint Genome Institute (JGI-PGF)"/>
            <person name="Walter F."/>
            <person name="Albersmeier A."/>
            <person name="Kalinowski J."/>
            <person name="Ruckert C."/>
        </authorList>
    </citation>
    <scope>NUCLEOTIDE SEQUENCE</scope>
    <source>
        <strain evidence="2">CGMCC 1.12754</strain>
    </source>
</reference>
<dbReference type="EMBL" id="BMFR01000013">
    <property type="protein sequence ID" value="GGG81258.1"/>
    <property type="molecule type" value="Genomic_DNA"/>
</dbReference>
<evidence type="ECO:0000313" key="3">
    <source>
        <dbReference type="Proteomes" id="UP000622860"/>
    </source>
</evidence>
<comment type="caution">
    <text evidence="2">The sequence shown here is derived from an EMBL/GenBank/DDBJ whole genome shotgun (WGS) entry which is preliminary data.</text>
</comment>